<dbReference type="AlphaFoldDB" id="A0A7W7CEM4"/>
<dbReference type="SUPFAM" id="SSF51569">
    <property type="entry name" value="Aldolase"/>
    <property type="match status" value="1"/>
</dbReference>
<evidence type="ECO:0000313" key="2">
    <source>
        <dbReference type="EMBL" id="MBB4678124.1"/>
    </source>
</evidence>
<protein>
    <submittedName>
        <fullName evidence="2">2-amino-4, 5-dihydroxy-6-oxo-7-(Phosphonooxy)heptanoate synthase</fullName>
        <ecNumber evidence="2">4.1.2.56</ecNumber>
    </submittedName>
</protein>
<dbReference type="InterPro" id="IPR050456">
    <property type="entry name" value="DeoC/FbaB_aldolase"/>
</dbReference>
<sequence length="267" mass="28382">MSTNRSFGAQMRFRRLFHHSDERLFVVPLDHSVSDGPIVGNDLTWLIGELAANGVDGVVLHKGSLRHVDARVFTGTSLIVHLSASTMHAPDPDAKYLVSTVEDVLRLGADAVSVHVNIGSADERRQVADLGLVADACDRWNVPLLAMMYPRGPRVTNPRDPALVAHAASLAADLGADIAKVPYVGSRAEMADVVRGCPIPLIVAGGPQLDSTDAVVSYVDTLLSAGVTGLAMGRNIFQAPDPGKRARRIAELVHAGADERALVPSRV</sequence>
<keyword evidence="2" id="KW-0456">Lyase</keyword>
<dbReference type="NCBIfam" id="NF005556">
    <property type="entry name" value="PRK07226.1"/>
    <property type="match status" value="1"/>
</dbReference>
<evidence type="ECO:0000313" key="3">
    <source>
        <dbReference type="Proteomes" id="UP000533598"/>
    </source>
</evidence>
<dbReference type="PANTHER" id="PTHR47916">
    <property type="entry name" value="FRUCTOSE-BISPHOSPHATE ALDOLASE CLASS 1"/>
    <property type="match status" value="1"/>
</dbReference>
<dbReference type="Gene3D" id="3.20.20.70">
    <property type="entry name" value="Aldolase class I"/>
    <property type="match status" value="1"/>
</dbReference>
<accession>A0A7W7CEM4</accession>
<dbReference type="PANTHER" id="PTHR47916:SF1">
    <property type="entry name" value="3-HYDROXY-5-PHOSPHONOOXYPENTANE-2,4-DIONE THIOLASE"/>
    <property type="match status" value="1"/>
</dbReference>
<dbReference type="SMART" id="SM01133">
    <property type="entry name" value="DeoC"/>
    <property type="match status" value="1"/>
</dbReference>
<dbReference type="RefSeq" id="WP_312987745.1">
    <property type="nucleotide sequence ID" value="NZ_BAAAUI010000041.1"/>
</dbReference>
<reference evidence="2 3" key="1">
    <citation type="submission" date="2020-08" db="EMBL/GenBank/DDBJ databases">
        <title>Sequencing the genomes of 1000 actinobacteria strains.</title>
        <authorList>
            <person name="Klenk H.-P."/>
        </authorList>
    </citation>
    <scope>NUCLEOTIDE SEQUENCE [LARGE SCALE GENOMIC DNA]</scope>
    <source>
        <strain evidence="2 3">DSM 44230</strain>
    </source>
</reference>
<feature type="active site" description="Schiff-base intermediate with dihydroxyacetone-P" evidence="1">
    <location>
        <position position="180"/>
    </location>
</feature>
<dbReference type="InterPro" id="IPR013785">
    <property type="entry name" value="Aldolase_TIM"/>
</dbReference>
<comment type="caution">
    <text evidence="2">The sequence shown here is derived from an EMBL/GenBank/DDBJ whole genome shotgun (WGS) entry which is preliminary data.</text>
</comment>
<name>A0A7W7CEM4_9PSEU</name>
<dbReference type="CDD" id="cd00958">
    <property type="entry name" value="DhnA"/>
    <property type="match status" value="1"/>
</dbReference>
<dbReference type="InterPro" id="IPR002915">
    <property type="entry name" value="DeoC/FbaB/LacD_aldolase"/>
</dbReference>
<dbReference type="GO" id="GO:0004332">
    <property type="term" value="F:fructose-bisphosphate aldolase activity"/>
    <property type="evidence" value="ECO:0007669"/>
    <property type="project" value="InterPro"/>
</dbReference>
<dbReference type="PIRSF" id="PIRSF038992">
    <property type="entry name" value="Aldolase_Ia"/>
    <property type="match status" value="1"/>
</dbReference>
<dbReference type="Proteomes" id="UP000533598">
    <property type="component" value="Unassembled WGS sequence"/>
</dbReference>
<dbReference type="EC" id="4.1.2.56" evidence="2"/>
<dbReference type="InterPro" id="IPR041720">
    <property type="entry name" value="FbaB-like"/>
</dbReference>
<keyword evidence="3" id="KW-1185">Reference proteome</keyword>
<evidence type="ECO:0000256" key="1">
    <source>
        <dbReference type="PIRSR" id="PIRSR038992-1"/>
    </source>
</evidence>
<dbReference type="Pfam" id="PF01791">
    <property type="entry name" value="DeoC"/>
    <property type="match status" value="1"/>
</dbReference>
<dbReference type="EMBL" id="JACHMH010000001">
    <property type="protein sequence ID" value="MBB4678124.1"/>
    <property type="molecule type" value="Genomic_DNA"/>
</dbReference>
<gene>
    <name evidence="2" type="ORF">HNR67_004242</name>
</gene>
<feature type="active site" description="Proton donor" evidence="1">
    <location>
        <position position="149"/>
    </location>
</feature>
<proteinExistence type="predicted"/>
<organism evidence="2 3">
    <name type="scientific">Crossiella cryophila</name>
    <dbReference type="NCBI Taxonomy" id="43355"/>
    <lineage>
        <taxon>Bacteria</taxon>
        <taxon>Bacillati</taxon>
        <taxon>Actinomycetota</taxon>
        <taxon>Actinomycetes</taxon>
        <taxon>Pseudonocardiales</taxon>
        <taxon>Pseudonocardiaceae</taxon>
        <taxon>Crossiella</taxon>
    </lineage>
</organism>